<dbReference type="eggNOG" id="COG3203">
    <property type="taxonomic scope" value="Bacteria"/>
</dbReference>
<feature type="region of interest" description="Disordered" evidence="1">
    <location>
        <begin position="1177"/>
        <end position="1197"/>
    </location>
</feature>
<dbReference type="Pfam" id="PF18483">
    <property type="entry name" value="Lectin_L-type_dom"/>
    <property type="match status" value="1"/>
</dbReference>
<feature type="compositionally biased region" description="Low complexity" evidence="1">
    <location>
        <begin position="578"/>
        <end position="589"/>
    </location>
</feature>
<name>U4TL82_9LACO</name>
<evidence type="ECO:0000256" key="2">
    <source>
        <dbReference type="SAM" id="SignalP"/>
    </source>
</evidence>
<feature type="signal peptide" evidence="2">
    <location>
        <begin position="1"/>
        <end position="40"/>
    </location>
</feature>
<keyword evidence="2" id="KW-0732">Signal</keyword>
<proteinExistence type="predicted"/>
<dbReference type="HOGENOM" id="CLU_259661_0_0_9"/>
<reference evidence="4" key="1">
    <citation type="journal article" date="2013" name="Genome Announc.">
        <title>Whole-Genome Sequencing of Lactobacillus shenzhenensis Strain LY-73T.</title>
        <authorList>
            <person name="Lin Z."/>
            <person name="Liu Z."/>
            <person name="Yang R."/>
            <person name="Zou Y."/>
            <person name="Wan D."/>
            <person name="Chen J."/>
            <person name="Guo M."/>
            <person name="Zhao J."/>
            <person name="Fang C."/>
            <person name="Yang R."/>
            <person name="Liu F."/>
        </authorList>
    </citation>
    <scope>NUCLEOTIDE SEQUENCE [LARGE SCALE GENOMIC DNA]</scope>
    <source>
        <strain evidence="4">LY-73</strain>
    </source>
</reference>
<accession>U4TL82</accession>
<dbReference type="Gene3D" id="2.60.120.200">
    <property type="match status" value="1"/>
</dbReference>
<organism evidence="3 4">
    <name type="scientific">Schleiferilactobacillus shenzhenensis LY-73</name>
    <dbReference type="NCBI Taxonomy" id="1231336"/>
    <lineage>
        <taxon>Bacteria</taxon>
        <taxon>Bacillati</taxon>
        <taxon>Bacillota</taxon>
        <taxon>Bacilli</taxon>
        <taxon>Lactobacillales</taxon>
        <taxon>Lactobacillaceae</taxon>
        <taxon>Schleiferilactobacillus</taxon>
    </lineage>
</organism>
<keyword evidence="4" id="KW-1185">Reference proteome</keyword>
<evidence type="ECO:0000256" key="1">
    <source>
        <dbReference type="SAM" id="MobiDB-lite"/>
    </source>
</evidence>
<evidence type="ECO:0008006" key="5">
    <source>
        <dbReference type="Google" id="ProtNLM"/>
    </source>
</evidence>
<dbReference type="Proteomes" id="UP000030647">
    <property type="component" value="Unassembled WGS sequence"/>
</dbReference>
<evidence type="ECO:0000313" key="4">
    <source>
        <dbReference type="Proteomes" id="UP000030647"/>
    </source>
</evidence>
<feature type="region of interest" description="Disordered" evidence="1">
    <location>
        <begin position="578"/>
        <end position="603"/>
    </location>
</feature>
<feature type="chain" id="PRO_5039506274" description="MucBP domain-containing protein" evidence="2">
    <location>
        <begin position="41"/>
        <end position="1313"/>
    </location>
</feature>
<dbReference type="EMBL" id="KI271603">
    <property type="protein sequence ID" value="ERL64155.1"/>
    <property type="molecule type" value="Genomic_DNA"/>
</dbReference>
<sequence length="1313" mass="138990">MNILEGPIMNMRHFAARIMALVLLSSTAALGMRLAAPVRAANDSVIVTTPDDTQNFWNAFGTANVAKDDNGKWASVTLTPAAERKAGAITLNNRMDLTRPFTLAFAANFGTQSQYGDTVAGDGISFGLYPGQLGAIGMFGGNLGVGAIPDLLGFKVDPYLNDDINFGADATYNDLAQALHITVPSTLNPLTNTVAFAKLFRDANSTGDVIFGSTDKARVPYGAFIQTTSQGWIAIPRAGGDGGFYGGRIDTPPTHIDYSYLNDGQWHGMQINYTVSADGQTGTLTIKIYRVYRANGQYNDAPYMEYQPRSGDLLGQWVRTVSIPTMTGHTAKKPYFAMNIAASTGSAFLKQQIKNLYASYTPEPGSMTSRFVDENGKSIRAAENVHDPDHVGDAAQLVIPGTIQETAADGKNTAYTYDYTTYQAFSTGTSGDQKVVTRLTPTAAVPGQPTATGTIVSPTAGGTDYTYHGQYKTAYQQIVTHYRRVATRPVITSTLAGQAHTSEKSASFLDKLSVQAGVPLTYTYQVQSPATGPNPWNGTHLTLTLPAGFAIAADQPVKAQFLSGSTVLTGSQPAIETGTTASGTTTLTVGGPGGSDLFGQSADSNGTAQATGLLVTVSLVPAHDNASGTITAALSDSYLGDYTTPAPPAATSYYTEYPVTIKHAINETEPTLAAQWIALTHRPQANTMGESHDFTAAELHKPDGVLIDPARTTLYPVTTAPPAHQARLTAADIVSAADTPLGGFHLTASGVQKLKANDDVQAAFQFTGTTDGATTTSWIVNYTLYEPQTTWMPDSGLRTLVANAFAAPAVVIDPDFFTPGQPITNTRPTHDTDGYPDELRKSDMTALHALTNAPAASGHPQEKKDTTPWNLRHDATGLEYATNLQALAIYGGKLLTDTDPDAATAAGTFRTLLPLLPKSLETLDLSGYDRGHDVFPAQASALPAATLAFPQLKNFNLVADELTAADLAADDGHGRFSDIGGVYRQNLPAGRLVQTNLSSLDEPDRLQNKKNVNAIGPIVTDANTALVIHQKNMLLAPAVDVPLSAEEKRLVMTVPVKSLQDVTQAALGLAGEQPRPDGPSLALAAYDHARSDVTSTNAAFPNLVKTAQPIAYADYAGTTTRSDDQFYLRRSVTSHTAGATTDYSSWTPAQISGFSALTVTPTDLDFGRRWLRAGSFPNDGVDETRGKHSDGPAATDTPVTVTVTRAGRQSGSGGDVTLAASPFTSRDGTSTILSWHLLFTAMLTGETYTVPANTTGANNGATRLGRTTFSAENPAESSRQYHVRLVIPDTTGIQTGNDGYSAALTYTYAPDTI</sequence>
<evidence type="ECO:0000313" key="3">
    <source>
        <dbReference type="EMBL" id="ERL64155.1"/>
    </source>
</evidence>
<gene>
    <name evidence="3" type="ORF">L248_1521</name>
</gene>
<dbReference type="InterPro" id="IPR013320">
    <property type="entry name" value="ConA-like_dom_sf"/>
</dbReference>
<protein>
    <recommendedName>
        <fullName evidence="5">MucBP domain-containing protein</fullName>
    </recommendedName>
</protein>
<dbReference type="SUPFAM" id="SSF49899">
    <property type="entry name" value="Concanavalin A-like lectins/glucanases"/>
    <property type="match status" value="1"/>
</dbReference>